<dbReference type="GO" id="GO:0016740">
    <property type="term" value="F:transferase activity"/>
    <property type="evidence" value="ECO:0007669"/>
    <property type="project" value="UniProtKB-KW"/>
</dbReference>
<sequence>MDIREITPNYFAAPQLDPADMGDIKAAGITTVICNRPDAEVPPAFQADSIEAAARAAGLNFVRLPLTHQTMTPPNVAAQMEHLKSSDGPVLAYCASGTRSTVIWCLGQAGEMATDDILEAARAAGYDLGNMRPTLDAIANAKGSA</sequence>
<keyword evidence="2" id="KW-0808">Transferase</keyword>
<dbReference type="InterPro" id="IPR029021">
    <property type="entry name" value="Prot-tyrosine_phosphatase-like"/>
</dbReference>
<dbReference type="RefSeq" id="WP_407593407.1">
    <property type="nucleotide sequence ID" value="NZ_JBHDIY010000002.1"/>
</dbReference>
<dbReference type="EMBL" id="JBHDIY010000002">
    <property type="protein sequence ID" value="MFL4471567.1"/>
    <property type="molecule type" value="Genomic_DNA"/>
</dbReference>
<evidence type="ECO:0000313" key="3">
    <source>
        <dbReference type="Proteomes" id="UP001627408"/>
    </source>
</evidence>
<dbReference type="NCBIfam" id="TIGR01244">
    <property type="entry name" value="TIGR01244 family sulfur transferase"/>
    <property type="match status" value="1"/>
</dbReference>
<proteinExistence type="predicted"/>
<dbReference type="InterPro" id="IPR005939">
    <property type="entry name" value="BLH_phosphatase-like"/>
</dbReference>
<evidence type="ECO:0000313" key="2">
    <source>
        <dbReference type="EMBL" id="MFL4471567.1"/>
    </source>
</evidence>
<evidence type="ECO:0000259" key="1">
    <source>
        <dbReference type="Pfam" id="PF04273"/>
    </source>
</evidence>
<organism evidence="2 3">
    <name type="scientific">Tateyamaria armeniaca</name>
    <dbReference type="NCBI Taxonomy" id="2518930"/>
    <lineage>
        <taxon>Bacteria</taxon>
        <taxon>Pseudomonadati</taxon>
        <taxon>Pseudomonadota</taxon>
        <taxon>Alphaproteobacteria</taxon>
        <taxon>Rhodobacterales</taxon>
        <taxon>Roseobacteraceae</taxon>
        <taxon>Tateyamaria</taxon>
    </lineage>
</organism>
<gene>
    <name evidence="2" type="ORF">ACERZ8_17405</name>
</gene>
<keyword evidence="3" id="KW-1185">Reference proteome</keyword>
<dbReference type="Gene3D" id="3.90.190.10">
    <property type="entry name" value="Protein tyrosine phosphatase superfamily"/>
    <property type="match status" value="1"/>
</dbReference>
<dbReference type="Pfam" id="PF04273">
    <property type="entry name" value="BLH_phosphatase"/>
    <property type="match status" value="1"/>
</dbReference>
<comment type="caution">
    <text evidence="2">The sequence shown here is derived from an EMBL/GenBank/DDBJ whole genome shotgun (WGS) entry which is preliminary data.</text>
</comment>
<protein>
    <submittedName>
        <fullName evidence="2">TIGR01244 family sulfur transferase</fullName>
    </submittedName>
</protein>
<name>A0ABW8V0R3_9RHOB</name>
<dbReference type="SUPFAM" id="SSF52799">
    <property type="entry name" value="(Phosphotyrosine protein) phosphatases II"/>
    <property type="match status" value="1"/>
</dbReference>
<feature type="domain" description="Beta-lactamase hydrolase-like protein phosphatase-like" evidence="1">
    <location>
        <begin position="2"/>
        <end position="110"/>
    </location>
</feature>
<reference evidence="2 3" key="1">
    <citation type="submission" date="2024-08" db="EMBL/GenBank/DDBJ databases">
        <title>Tateyamaria sp. nov., isolated from marine algae.</title>
        <authorList>
            <person name="Choi B.J."/>
            <person name="Kim J.M."/>
            <person name="Lee J.K."/>
            <person name="Choi D.G."/>
            <person name="Bayburt H."/>
            <person name="Baek J.H."/>
            <person name="Han D.M."/>
            <person name="Jeon C.O."/>
        </authorList>
    </citation>
    <scope>NUCLEOTIDE SEQUENCE [LARGE SCALE GENOMIC DNA]</scope>
    <source>
        <strain evidence="2 3">KMU-156</strain>
    </source>
</reference>
<dbReference type="Proteomes" id="UP001627408">
    <property type="component" value="Unassembled WGS sequence"/>
</dbReference>
<accession>A0ABW8V0R3</accession>